<accession>A0A2X3JE78</accession>
<name>A0A2X3JE78_9ENTR</name>
<gene>
    <name evidence="1" type="ORF">NCTC12120_06348</name>
</gene>
<dbReference type="Proteomes" id="UP000251197">
    <property type="component" value="Unassembled WGS sequence"/>
</dbReference>
<proteinExistence type="predicted"/>
<evidence type="ECO:0000313" key="1">
    <source>
        <dbReference type="EMBL" id="SQC93234.1"/>
    </source>
</evidence>
<reference evidence="1 2" key="1">
    <citation type="submission" date="2018-06" db="EMBL/GenBank/DDBJ databases">
        <authorList>
            <consortium name="Pathogen Informatics"/>
            <person name="Doyle S."/>
        </authorList>
    </citation>
    <scope>NUCLEOTIDE SEQUENCE [LARGE SCALE GENOMIC DNA]</scope>
    <source>
        <strain evidence="1 2">NCTC12120</strain>
    </source>
</reference>
<protein>
    <submittedName>
        <fullName evidence="1">Uncharacterized protein</fullName>
    </submittedName>
</protein>
<evidence type="ECO:0000313" key="2">
    <source>
        <dbReference type="Proteomes" id="UP000251197"/>
    </source>
</evidence>
<dbReference type="AlphaFoldDB" id="A0A2X3JE78"/>
<sequence length="40" mass="4605">MDRLSSLTYFVRTAEFGQFCPRRPSPGAFRFGGGKRDYET</sequence>
<organism evidence="1 2">
    <name type="scientific">Cedecea neteri</name>
    <dbReference type="NCBI Taxonomy" id="158822"/>
    <lineage>
        <taxon>Bacteria</taxon>
        <taxon>Pseudomonadati</taxon>
        <taxon>Pseudomonadota</taxon>
        <taxon>Gammaproteobacteria</taxon>
        <taxon>Enterobacterales</taxon>
        <taxon>Enterobacteriaceae</taxon>
        <taxon>Cedecea</taxon>
    </lineage>
</organism>
<dbReference type="EMBL" id="UAVU01000010">
    <property type="protein sequence ID" value="SQC93234.1"/>
    <property type="molecule type" value="Genomic_DNA"/>
</dbReference>